<keyword evidence="1" id="KW-0472">Membrane</keyword>
<keyword evidence="1" id="KW-1133">Transmembrane helix</keyword>
<keyword evidence="1" id="KW-0812">Transmembrane</keyword>
<comment type="caution">
    <text evidence="2">The sequence shown here is derived from an EMBL/GenBank/DDBJ whole genome shotgun (WGS) entry which is preliminary data.</text>
</comment>
<dbReference type="EMBL" id="BORT01000021">
    <property type="protein sequence ID" value="GIO49360.1"/>
    <property type="molecule type" value="Genomic_DNA"/>
</dbReference>
<reference evidence="2 3" key="1">
    <citation type="submission" date="2021-03" db="EMBL/GenBank/DDBJ databases">
        <title>Antimicrobial resistance genes in bacteria isolated from Japanese honey, and their potential for conferring macrolide and lincosamide resistance in the American foulbrood pathogen Paenibacillus larvae.</title>
        <authorList>
            <person name="Okamoto M."/>
            <person name="Kumagai M."/>
            <person name="Kanamori H."/>
            <person name="Takamatsu D."/>
        </authorList>
    </citation>
    <scope>NUCLEOTIDE SEQUENCE [LARGE SCALE GENOMIC DNA]</scope>
    <source>
        <strain evidence="2 3">J34TS1</strain>
    </source>
</reference>
<proteinExistence type="predicted"/>
<dbReference type="Proteomes" id="UP000682811">
    <property type="component" value="Unassembled WGS sequence"/>
</dbReference>
<protein>
    <submittedName>
        <fullName evidence="2">Uncharacterized protein</fullName>
    </submittedName>
</protein>
<accession>A0A920CSJ8</accession>
<evidence type="ECO:0000313" key="3">
    <source>
        <dbReference type="Proteomes" id="UP000682811"/>
    </source>
</evidence>
<gene>
    <name evidence="2" type="ORF">J34TS1_41250</name>
</gene>
<dbReference type="AlphaFoldDB" id="A0A920CSJ8"/>
<keyword evidence="3" id="KW-1185">Reference proteome</keyword>
<organism evidence="2 3">
    <name type="scientific">Paenibacillus azoreducens</name>
    <dbReference type="NCBI Taxonomy" id="116718"/>
    <lineage>
        <taxon>Bacteria</taxon>
        <taxon>Bacillati</taxon>
        <taxon>Bacillota</taxon>
        <taxon>Bacilli</taxon>
        <taxon>Bacillales</taxon>
        <taxon>Paenibacillaceae</taxon>
        <taxon>Paenibacillus</taxon>
    </lineage>
</organism>
<sequence length="62" mass="7163">MSVWGFAFFVMQFLYAIGRVVPAPAFTAMDAHPMAVWGYFWYFLFLCWGISLGFAAIIESRR</sequence>
<feature type="transmembrane region" description="Helical" evidence="1">
    <location>
        <begin position="38"/>
        <end position="58"/>
    </location>
</feature>
<name>A0A920CSJ8_9BACL</name>
<evidence type="ECO:0000256" key="1">
    <source>
        <dbReference type="SAM" id="Phobius"/>
    </source>
</evidence>
<evidence type="ECO:0000313" key="2">
    <source>
        <dbReference type="EMBL" id="GIO49360.1"/>
    </source>
</evidence>